<dbReference type="InterPro" id="IPR036568">
    <property type="entry name" value="GGCT-like_sf"/>
</dbReference>
<feature type="transmembrane region" description="Helical" evidence="5">
    <location>
        <begin position="120"/>
        <end position="137"/>
    </location>
</feature>
<evidence type="ECO:0000256" key="2">
    <source>
        <dbReference type="PIRSR" id="PIRSR617939-1"/>
    </source>
</evidence>
<dbReference type="OrthoDB" id="5401862at2"/>
<evidence type="ECO:0000256" key="3">
    <source>
        <dbReference type="PIRSR" id="PIRSR617939-2"/>
    </source>
</evidence>
<feature type="binding site" evidence="3">
    <location>
        <position position="409"/>
    </location>
    <ligand>
        <name>substrate</name>
    </ligand>
</feature>
<keyword evidence="7" id="KW-1185">Reference proteome</keyword>
<dbReference type="InterPro" id="IPR017939">
    <property type="entry name" value="G-Glutamylcylcotransferase"/>
</dbReference>
<dbReference type="Pfam" id="PF13772">
    <property type="entry name" value="AIG2_2"/>
    <property type="match status" value="1"/>
</dbReference>
<protein>
    <submittedName>
        <fullName evidence="6">AIG2-like family</fullName>
    </submittedName>
</protein>
<dbReference type="PANTHER" id="PTHR12935">
    <property type="entry name" value="GAMMA-GLUTAMYLCYCLOTRANSFERASE"/>
    <property type="match status" value="1"/>
</dbReference>
<dbReference type="eggNOG" id="COG2105">
    <property type="taxonomic scope" value="Bacteria"/>
</dbReference>
<evidence type="ECO:0000256" key="4">
    <source>
        <dbReference type="SAM" id="Coils"/>
    </source>
</evidence>
<dbReference type="Proteomes" id="UP000017842">
    <property type="component" value="Unassembled WGS sequence"/>
</dbReference>
<dbReference type="RefSeq" id="WP_023495261.1">
    <property type="nucleotide sequence ID" value="NZ_AYLO01000089.1"/>
</dbReference>
<dbReference type="GO" id="GO:0003839">
    <property type="term" value="F:gamma-glutamylcyclotransferase activity"/>
    <property type="evidence" value="ECO:0007669"/>
    <property type="project" value="InterPro"/>
</dbReference>
<proteinExistence type="predicted"/>
<evidence type="ECO:0000256" key="1">
    <source>
        <dbReference type="ARBA" id="ARBA00023239"/>
    </source>
</evidence>
<dbReference type="SUPFAM" id="SSF110857">
    <property type="entry name" value="Gamma-glutamyl cyclotransferase-like"/>
    <property type="match status" value="1"/>
</dbReference>
<gene>
    <name evidence="6" type="ORF">MGMO_93c00100</name>
</gene>
<dbReference type="AlphaFoldDB" id="V5BZJ6"/>
<comment type="caution">
    <text evidence="6">The sequence shown here is derived from an EMBL/GenBank/DDBJ whole genome shotgun (WGS) entry which is preliminary data.</text>
</comment>
<dbReference type="EMBL" id="AYLO01000089">
    <property type="protein sequence ID" value="ESS71652.1"/>
    <property type="molecule type" value="Genomic_DNA"/>
</dbReference>
<dbReference type="InterPro" id="IPR013024">
    <property type="entry name" value="GGCT-like"/>
</dbReference>
<feature type="transmembrane region" description="Helical" evidence="5">
    <location>
        <begin position="21"/>
        <end position="50"/>
    </location>
</feature>
<evidence type="ECO:0000313" key="6">
    <source>
        <dbReference type="EMBL" id="ESS71652.1"/>
    </source>
</evidence>
<keyword evidence="1" id="KW-0456">Lyase</keyword>
<evidence type="ECO:0000313" key="7">
    <source>
        <dbReference type="Proteomes" id="UP000017842"/>
    </source>
</evidence>
<reference evidence="6 7" key="1">
    <citation type="journal article" date="2013" name="Genome Announc.">
        <title>Draft Genome Sequence of the Methanotrophic Gammaproteobacterium Methyloglobulus morosus DSM 22980 Strain KoM1.</title>
        <authorList>
            <person name="Poehlein A."/>
            <person name="Deutzmann J.S."/>
            <person name="Daniel R."/>
            <person name="Simeonova D.D."/>
        </authorList>
    </citation>
    <scope>NUCLEOTIDE SEQUENCE [LARGE SCALE GENOMIC DNA]</scope>
    <source>
        <strain evidence="6 7">KoM1</strain>
    </source>
</reference>
<dbReference type="PANTHER" id="PTHR12935:SF0">
    <property type="entry name" value="GAMMA-GLUTAMYLCYCLOTRANSFERASE"/>
    <property type="match status" value="1"/>
</dbReference>
<dbReference type="STRING" id="1116472.MGMO_93c00100"/>
<keyword evidence="4" id="KW-0175">Coiled coil</keyword>
<sequence length="437" mass="50117">MNITDTVFSFVTNNKSLSTTFLLLFISLCFYLEFYSWYLIVLILSYLIAFGVDQQMYFYVFALGMLTAFAEIIGKFRDEPIKTLKSCYAVCYHVFNGLIAVFALKLMIVNGVQHSTELDRIKIILIAGLGSMLIMRSKLFNIKVGDKDIAVGPDQIMTVFLDFMETSIDRVRSLSRLRFVTEKLKDIDYDKVSKHCEALLNASQGNKDVLKEINEEIDKLNKDKDYSTQQKSFLLGFSLLKMGENFVSAIFDKAPSEWKFRAPIKEETSITAELASMFQSKEVECMAYSSMMCGKEFRLRLGWQNLEETKFRQQVNPVKCTLKGFELVFNKPIENDTIHGHANIVSVENGIVEGVVYKLDRSALDYLDKEEIGYIRKELTVTNAENKEIKIQVYIAESTREGLKPSKDYLDKILDGAREHQLSQEYITKIEKIESLS</sequence>
<accession>V5BZJ6</accession>
<feature type="coiled-coil region" evidence="4">
    <location>
        <begin position="203"/>
        <end position="230"/>
    </location>
</feature>
<feature type="transmembrane region" description="Helical" evidence="5">
    <location>
        <begin position="56"/>
        <end position="74"/>
    </location>
</feature>
<keyword evidence="5" id="KW-0472">Membrane</keyword>
<dbReference type="Gene3D" id="3.10.490.10">
    <property type="entry name" value="Gamma-glutamyl cyclotransferase-like"/>
    <property type="match status" value="1"/>
</dbReference>
<name>V5BZJ6_9GAMM</name>
<keyword evidence="5" id="KW-0812">Transmembrane</keyword>
<organism evidence="6 7">
    <name type="scientific">Methyloglobulus morosus KoM1</name>
    <dbReference type="NCBI Taxonomy" id="1116472"/>
    <lineage>
        <taxon>Bacteria</taxon>
        <taxon>Pseudomonadati</taxon>
        <taxon>Pseudomonadota</taxon>
        <taxon>Gammaproteobacteria</taxon>
        <taxon>Methylococcales</taxon>
        <taxon>Methylococcaceae</taxon>
        <taxon>Methyloglobulus</taxon>
    </lineage>
</organism>
<feature type="active site" description="Proton acceptor" evidence="2">
    <location>
        <position position="371"/>
    </location>
</feature>
<feature type="transmembrane region" description="Helical" evidence="5">
    <location>
        <begin position="86"/>
        <end position="108"/>
    </location>
</feature>
<evidence type="ECO:0000256" key="5">
    <source>
        <dbReference type="SAM" id="Phobius"/>
    </source>
</evidence>
<dbReference type="CDD" id="cd06661">
    <property type="entry name" value="GGCT_like"/>
    <property type="match status" value="1"/>
</dbReference>
<dbReference type="eggNOG" id="COG1215">
    <property type="taxonomic scope" value="Bacteria"/>
</dbReference>
<keyword evidence="5" id="KW-1133">Transmembrane helix</keyword>